<dbReference type="EMBL" id="HACG01026836">
    <property type="protein sequence ID" value="CEK73701.1"/>
    <property type="molecule type" value="Transcribed_RNA"/>
</dbReference>
<dbReference type="AlphaFoldDB" id="A0A0B7A0P8"/>
<organism evidence="2">
    <name type="scientific">Arion vulgaris</name>
    <dbReference type="NCBI Taxonomy" id="1028688"/>
    <lineage>
        <taxon>Eukaryota</taxon>
        <taxon>Metazoa</taxon>
        <taxon>Spiralia</taxon>
        <taxon>Lophotrochozoa</taxon>
        <taxon>Mollusca</taxon>
        <taxon>Gastropoda</taxon>
        <taxon>Heterobranchia</taxon>
        <taxon>Euthyneura</taxon>
        <taxon>Panpulmonata</taxon>
        <taxon>Eupulmonata</taxon>
        <taxon>Stylommatophora</taxon>
        <taxon>Helicina</taxon>
        <taxon>Arionoidea</taxon>
        <taxon>Arionidae</taxon>
        <taxon>Arion</taxon>
    </lineage>
</organism>
<evidence type="ECO:0000313" key="2">
    <source>
        <dbReference type="EMBL" id="CEK73701.1"/>
    </source>
</evidence>
<evidence type="ECO:0000256" key="1">
    <source>
        <dbReference type="SAM" id="MobiDB-lite"/>
    </source>
</evidence>
<feature type="region of interest" description="Disordered" evidence="1">
    <location>
        <begin position="1"/>
        <end position="27"/>
    </location>
</feature>
<reference evidence="2" key="1">
    <citation type="submission" date="2014-12" db="EMBL/GenBank/DDBJ databases">
        <title>Insight into the proteome of Arion vulgaris.</title>
        <authorList>
            <person name="Aradska J."/>
            <person name="Bulat T."/>
            <person name="Smidak R."/>
            <person name="Sarate P."/>
            <person name="Gangsoo J."/>
            <person name="Sialana F."/>
            <person name="Bilban M."/>
            <person name="Lubec G."/>
        </authorList>
    </citation>
    <scope>NUCLEOTIDE SEQUENCE</scope>
    <source>
        <tissue evidence="2">Skin</tissue>
    </source>
</reference>
<name>A0A0B7A0P8_9EUPU</name>
<gene>
    <name evidence="2" type="primary">ORF87884</name>
</gene>
<accession>A0A0B7A0P8</accession>
<proteinExistence type="predicted"/>
<sequence length="68" mass="7828">MQNQGQHPGVTHHWNQIPERPNQVSFGDRMNVGDKELSDLLDFSAEIPSIPLKRSMWNAVIISLYNLR</sequence>
<protein>
    <submittedName>
        <fullName evidence="2">Uncharacterized protein</fullName>
    </submittedName>
</protein>